<gene>
    <name evidence="1" type="ORF">SAMN05660649_03641</name>
</gene>
<dbReference type="Proteomes" id="UP000199337">
    <property type="component" value="Unassembled WGS sequence"/>
</dbReference>
<protein>
    <submittedName>
        <fullName evidence="1">Uncharacterized protein</fullName>
    </submittedName>
</protein>
<evidence type="ECO:0000313" key="1">
    <source>
        <dbReference type="EMBL" id="SFH04525.1"/>
    </source>
</evidence>
<sequence>MVSRCDAIKRAGKFIGLAAAHFALFGQSFREGMLYEMEAREIVRLRKLNDNEITLLVETARARGTKKIHDHFATPGKTQRAGLNKNNHGNNIDAKSFAAQARFFLEDDFHRNMLENQQLGLSYYLRIAAEMYAATNAK</sequence>
<organism evidence="1 2">
    <name type="scientific">Desulfotruncus arcticus DSM 17038</name>
    <dbReference type="NCBI Taxonomy" id="1121424"/>
    <lineage>
        <taxon>Bacteria</taxon>
        <taxon>Bacillati</taxon>
        <taxon>Bacillota</taxon>
        <taxon>Clostridia</taxon>
        <taxon>Eubacteriales</taxon>
        <taxon>Desulfallaceae</taxon>
        <taxon>Desulfotruncus</taxon>
    </lineage>
</organism>
<dbReference type="STRING" id="341036.SAMN05660649_03641"/>
<proteinExistence type="predicted"/>
<dbReference type="AlphaFoldDB" id="A0A1I2WTA1"/>
<accession>A0A1I2WTA1</accession>
<keyword evidence="2" id="KW-1185">Reference proteome</keyword>
<reference evidence="2" key="1">
    <citation type="submission" date="2016-10" db="EMBL/GenBank/DDBJ databases">
        <authorList>
            <person name="Varghese N."/>
            <person name="Submissions S."/>
        </authorList>
    </citation>
    <scope>NUCLEOTIDE SEQUENCE [LARGE SCALE GENOMIC DNA]</scope>
    <source>
        <strain evidence="2">DSM 17038</strain>
    </source>
</reference>
<dbReference type="EMBL" id="FOOX01000014">
    <property type="protein sequence ID" value="SFH04525.1"/>
    <property type="molecule type" value="Genomic_DNA"/>
</dbReference>
<evidence type="ECO:0000313" key="2">
    <source>
        <dbReference type="Proteomes" id="UP000199337"/>
    </source>
</evidence>
<name>A0A1I2WTA1_9FIRM</name>